<dbReference type="EMBL" id="JAVHJM010000001">
    <property type="protein sequence ID" value="KAK6520638.1"/>
    <property type="molecule type" value="Genomic_DNA"/>
</dbReference>
<comment type="caution">
    <text evidence="2">The sequence shown here is derived from an EMBL/GenBank/DDBJ whole genome shotgun (WGS) entry which is preliminary data.</text>
</comment>
<organism evidence="2 3">
    <name type="scientific">Arthrobotrys conoides</name>
    <dbReference type="NCBI Taxonomy" id="74498"/>
    <lineage>
        <taxon>Eukaryota</taxon>
        <taxon>Fungi</taxon>
        <taxon>Dikarya</taxon>
        <taxon>Ascomycota</taxon>
        <taxon>Pezizomycotina</taxon>
        <taxon>Orbiliomycetes</taxon>
        <taxon>Orbiliales</taxon>
        <taxon>Orbiliaceae</taxon>
        <taxon>Arthrobotrys</taxon>
    </lineage>
</organism>
<evidence type="ECO:0000256" key="1">
    <source>
        <dbReference type="SAM" id="MobiDB-lite"/>
    </source>
</evidence>
<proteinExistence type="predicted"/>
<feature type="region of interest" description="Disordered" evidence="1">
    <location>
        <begin position="773"/>
        <end position="807"/>
    </location>
</feature>
<evidence type="ECO:0000313" key="3">
    <source>
        <dbReference type="Proteomes" id="UP001307849"/>
    </source>
</evidence>
<feature type="compositionally biased region" description="Basic and acidic residues" evidence="1">
    <location>
        <begin position="176"/>
        <end position="188"/>
    </location>
</feature>
<feature type="compositionally biased region" description="Basic and acidic residues" evidence="1">
    <location>
        <begin position="24"/>
        <end position="35"/>
    </location>
</feature>
<sequence length="1054" mass="116620">MSRIYPKSLGHGGIRSLSDVQVGRLEESQGREARPPTRTVSLASSGTGSYLPLGERAPSDFQQRRISAARPIPRVETSNIDDTGRTDFRRGYENQRNRATSGTVNAPEEGLETQANPSTERHKENLAPIINQQPWAEFAASAAKEDNIANKEPLIKIPISSPPSSGGTVRINRDSIETSRSISDDSKRPTTPSGHPLREDSLYGLQSMYGNIQSDWTSNLELLRAIEDPFDAKYTAAFDVFYNARRFFDKPSGTILDSSSDRYPIGSGTVSGKSIYGVFINDSLLGEPATAVGPRSLIPPSLPGMGFFHRRALQLNPSNSTSIDQKTSVPQKSLTVPTRRLRRPQISDSMGYNSLPRRRKVAGRDTIASPIRLRPIFRTSPPRAPSFGMRKKTSTLRPKAVMAWWKEREAMVSQIETFGRGSLNTGPGIPKPILSEQPKLAKAPPPPKDEPQKKKEKRRNPLRRLSSLFSKRQNSAISLKSMAKSNESHRSLNSLPSQVSLPQYRQGLPSFITANIVRNNRASNSAGDNIEISRPRQISDSSSVVQQRISSFEAPRPIRVEKKYQTSPSYQLLSSLKPVRGRSLKEHFEKGLESGTRDVKPNALFEDMRIRVHNATPEHELVTPPDISGHEPSISSHHTPPILDTSNGSDSTHLDGFSVTNPPFVENSEGERSGSQEIFDAELVLSSPDFSDPQIVTSTPLQNGGLGSPLIPQSISILEDSRSSNNFDSSLNSSANSNRYNNSMIFRTIGATKSTSNSRLAHAQKTIKPTDKIYDSTRSVDSAASDDNKENIAPDEGLPDLPNISHRNSRRRSLSGILGFVRGESNTQGMGVKFEGSHRRHNRGWQKHPLRMVKSALGPFGAKDYGKAVSQDQRGIKKRRQSVLDLFKFSRITDSANSTPTPGTPSFRVLQTADSVSLPSEIELPVHKNRSRLSMKLGRKKKPILAVPKYPKKDKSRGNLFGLFEFNKGSPRSSFVIHSDTKEATERKVSTGSNRTLSKMTRRFSKNVFPMFKRRIFSAPADTQNLQPEPESFVRQRSISPPPQLELRLPASGL</sequence>
<name>A0AAN8S1A6_9PEZI</name>
<feature type="region of interest" description="Disordered" evidence="1">
    <location>
        <begin position="1019"/>
        <end position="1054"/>
    </location>
</feature>
<reference evidence="2 3" key="1">
    <citation type="submission" date="2019-10" db="EMBL/GenBank/DDBJ databases">
        <authorList>
            <person name="Palmer J.M."/>
        </authorList>
    </citation>
    <scope>NUCLEOTIDE SEQUENCE [LARGE SCALE GENOMIC DNA]</scope>
    <source>
        <strain evidence="2 3">TWF506</strain>
    </source>
</reference>
<feature type="region of interest" description="Disordered" evidence="1">
    <location>
        <begin position="176"/>
        <end position="199"/>
    </location>
</feature>
<feature type="region of interest" description="Disordered" evidence="1">
    <location>
        <begin position="1"/>
        <end position="121"/>
    </location>
</feature>
<gene>
    <name evidence="2" type="ORF">TWF506_000888</name>
</gene>
<dbReference type="Proteomes" id="UP001307849">
    <property type="component" value="Unassembled WGS sequence"/>
</dbReference>
<feature type="compositionally biased region" description="Polar residues" evidence="1">
    <location>
        <begin position="38"/>
        <end position="48"/>
    </location>
</feature>
<protein>
    <submittedName>
        <fullName evidence="2">Uncharacterized protein</fullName>
    </submittedName>
</protein>
<feature type="compositionally biased region" description="Basic and acidic residues" evidence="1">
    <location>
        <begin position="82"/>
        <end position="96"/>
    </location>
</feature>
<feature type="region of interest" description="Disordered" evidence="1">
    <location>
        <begin position="621"/>
        <end position="673"/>
    </location>
</feature>
<dbReference type="AlphaFoldDB" id="A0AAN8S1A6"/>
<feature type="compositionally biased region" description="Polar residues" evidence="1">
    <location>
        <begin position="633"/>
        <end position="651"/>
    </location>
</feature>
<feature type="region of interest" description="Disordered" evidence="1">
    <location>
        <begin position="419"/>
        <end position="475"/>
    </location>
</feature>
<keyword evidence="3" id="KW-1185">Reference proteome</keyword>
<evidence type="ECO:0000313" key="2">
    <source>
        <dbReference type="EMBL" id="KAK6520638.1"/>
    </source>
</evidence>
<accession>A0AAN8S1A6</accession>